<protein>
    <recommendedName>
        <fullName evidence="3">Aldo/keto reductase</fullName>
    </recommendedName>
</protein>
<proteinExistence type="predicted"/>
<name>A0A5A5R535_MICAE</name>
<evidence type="ECO:0008006" key="3">
    <source>
        <dbReference type="Google" id="ProtNLM"/>
    </source>
</evidence>
<comment type="caution">
    <text evidence="1">The sequence shown here is derived from an EMBL/GenBank/DDBJ whole genome shotgun (WGS) entry which is preliminary data.</text>
</comment>
<organism evidence="1 2">
    <name type="scientific">Microcystis aeruginosa NIES-2519</name>
    <dbReference type="NCBI Taxonomy" id="2303981"/>
    <lineage>
        <taxon>Bacteria</taxon>
        <taxon>Bacillati</taxon>
        <taxon>Cyanobacteriota</taxon>
        <taxon>Cyanophyceae</taxon>
        <taxon>Oscillatoriophycideae</taxon>
        <taxon>Chroococcales</taxon>
        <taxon>Microcystaceae</taxon>
        <taxon>Microcystis</taxon>
    </lineage>
</organism>
<reference evidence="1 2" key="1">
    <citation type="submission" date="2018-09" db="EMBL/GenBank/DDBJ databases">
        <title>Evolutionary history of phycoerythrin pigmentation in the water bloom-forming cyanobacterium Microcystis aeruginosa.</title>
        <authorList>
            <person name="Tanabe Y."/>
            <person name="Tanabe Y."/>
            <person name="Yamaguchi H."/>
        </authorList>
    </citation>
    <scope>NUCLEOTIDE SEQUENCE [LARGE SCALE GENOMIC DNA]</scope>
    <source>
        <strain evidence="1 2">NIES-2519</strain>
    </source>
</reference>
<dbReference type="AlphaFoldDB" id="A0A5A5R535"/>
<evidence type="ECO:0000313" key="1">
    <source>
        <dbReference type="EMBL" id="GCA71020.1"/>
    </source>
</evidence>
<evidence type="ECO:0000313" key="2">
    <source>
        <dbReference type="Proteomes" id="UP000323569"/>
    </source>
</evidence>
<dbReference type="EMBL" id="BHVO01000042">
    <property type="protein sequence ID" value="GCA71020.1"/>
    <property type="molecule type" value="Genomic_DNA"/>
</dbReference>
<gene>
    <name evidence="1" type="ORF">MiYa_02557</name>
</gene>
<accession>A0A5A5R535</accession>
<sequence length="51" mass="5648">MKQLEDNLKSVEVNLTAEEVVAIDEMTTHSPIYPGWMQGMGNDPKITDALS</sequence>
<dbReference type="Proteomes" id="UP000323569">
    <property type="component" value="Unassembled WGS sequence"/>
</dbReference>